<keyword evidence="1" id="KW-0472">Membrane</keyword>
<evidence type="ECO:0000313" key="2">
    <source>
        <dbReference type="EMBL" id="KAF3494979.1"/>
    </source>
</evidence>
<sequence>MSSNRSRYGSDPILPQPKWIMNRLMQPPFDQQHWLIPERLPGSVLKGLEDDPHDGTLGFKASLYYMLQYIVMSNSLLGFVAEKASSLFLLGLLLLWCFGAVDSRLLRSRLEPSSGECLGDPLLVAHVFMAFVVALFEKKILKLSIALNSISFMNTICGCSGFNSY</sequence>
<keyword evidence="1" id="KW-0812">Transmembrane</keyword>
<organism evidence="2 3">
    <name type="scientific">Brassica cretica</name>
    <name type="common">Mustard</name>
    <dbReference type="NCBI Taxonomy" id="69181"/>
    <lineage>
        <taxon>Eukaryota</taxon>
        <taxon>Viridiplantae</taxon>
        <taxon>Streptophyta</taxon>
        <taxon>Embryophyta</taxon>
        <taxon>Tracheophyta</taxon>
        <taxon>Spermatophyta</taxon>
        <taxon>Magnoliopsida</taxon>
        <taxon>eudicotyledons</taxon>
        <taxon>Gunneridae</taxon>
        <taxon>Pentapetalae</taxon>
        <taxon>rosids</taxon>
        <taxon>malvids</taxon>
        <taxon>Brassicales</taxon>
        <taxon>Brassicaceae</taxon>
        <taxon>Brassiceae</taxon>
        <taxon>Brassica</taxon>
    </lineage>
</organism>
<name>A0ABQ7ABB7_BRACR</name>
<accession>A0ABQ7ABB7</accession>
<gene>
    <name evidence="2" type="ORF">DY000_02054156</name>
</gene>
<keyword evidence="1" id="KW-1133">Transmembrane helix</keyword>
<proteinExistence type="predicted"/>
<dbReference type="Proteomes" id="UP000266723">
    <property type="component" value="Unassembled WGS sequence"/>
</dbReference>
<dbReference type="EMBL" id="QGKV02002055">
    <property type="protein sequence ID" value="KAF3494979.1"/>
    <property type="molecule type" value="Genomic_DNA"/>
</dbReference>
<feature type="transmembrane region" description="Helical" evidence="1">
    <location>
        <begin position="118"/>
        <end position="136"/>
    </location>
</feature>
<reference evidence="2 3" key="1">
    <citation type="journal article" date="2020" name="BMC Genomics">
        <title>Intraspecific diversification of the crop wild relative Brassica cretica Lam. using demographic model selection.</title>
        <authorList>
            <person name="Kioukis A."/>
            <person name="Michalopoulou V.A."/>
            <person name="Briers L."/>
            <person name="Pirintsos S."/>
            <person name="Studholme D.J."/>
            <person name="Pavlidis P."/>
            <person name="Sarris P.F."/>
        </authorList>
    </citation>
    <scope>NUCLEOTIDE SEQUENCE [LARGE SCALE GENOMIC DNA]</scope>
    <source>
        <strain evidence="3">cv. PFS-1207/04</strain>
    </source>
</reference>
<feature type="transmembrane region" description="Helical" evidence="1">
    <location>
        <begin position="87"/>
        <end position="106"/>
    </location>
</feature>
<keyword evidence="3" id="KW-1185">Reference proteome</keyword>
<protein>
    <submittedName>
        <fullName evidence="2">Uncharacterized protein</fullName>
    </submittedName>
</protein>
<evidence type="ECO:0000256" key="1">
    <source>
        <dbReference type="SAM" id="Phobius"/>
    </source>
</evidence>
<comment type="caution">
    <text evidence="2">The sequence shown here is derived from an EMBL/GenBank/DDBJ whole genome shotgun (WGS) entry which is preliminary data.</text>
</comment>
<evidence type="ECO:0000313" key="3">
    <source>
        <dbReference type="Proteomes" id="UP000266723"/>
    </source>
</evidence>